<dbReference type="PROSITE" id="PS51144">
    <property type="entry name" value="ALPHA_CA_2"/>
    <property type="match status" value="1"/>
</dbReference>
<gene>
    <name evidence="3" type="ORF">MNOR_LOCUS35149</name>
</gene>
<dbReference type="GO" id="GO:0004089">
    <property type="term" value="F:carbonate dehydratase activity"/>
    <property type="evidence" value="ECO:0007669"/>
    <property type="project" value="InterPro"/>
</dbReference>
<name>A0AAV2SF92_MEGNR</name>
<dbReference type="PANTHER" id="PTHR18952:SF208">
    <property type="entry name" value="CARBONIC ANHYDRASE XA-RELATED"/>
    <property type="match status" value="1"/>
</dbReference>
<dbReference type="Gene3D" id="3.10.200.10">
    <property type="entry name" value="Alpha carbonic anhydrase"/>
    <property type="match status" value="1"/>
</dbReference>
<dbReference type="GO" id="GO:0006730">
    <property type="term" value="P:one-carbon metabolic process"/>
    <property type="evidence" value="ECO:0007669"/>
    <property type="project" value="TreeGrafter"/>
</dbReference>
<dbReference type="AlphaFoldDB" id="A0AAV2SF92"/>
<comment type="caution">
    <text evidence="3">The sequence shown here is derived from an EMBL/GenBank/DDBJ whole genome shotgun (WGS) entry which is preliminary data.</text>
</comment>
<comment type="similarity">
    <text evidence="1">Belongs to the alpha-carbonic anhydrase family.</text>
</comment>
<evidence type="ECO:0000259" key="2">
    <source>
        <dbReference type="PROSITE" id="PS51144"/>
    </source>
</evidence>
<dbReference type="InterPro" id="IPR001148">
    <property type="entry name" value="CA_dom"/>
</dbReference>
<accession>A0AAV2SF92</accession>
<dbReference type="SUPFAM" id="SSF51069">
    <property type="entry name" value="Carbonic anhydrase"/>
    <property type="match status" value="1"/>
</dbReference>
<dbReference type="EMBL" id="CAXKWB010057348">
    <property type="protein sequence ID" value="CAL4179435.1"/>
    <property type="molecule type" value="Genomic_DNA"/>
</dbReference>
<dbReference type="InterPro" id="IPR036398">
    <property type="entry name" value="CA_dom_sf"/>
</dbReference>
<organism evidence="3 4">
    <name type="scientific">Meganyctiphanes norvegica</name>
    <name type="common">Northern krill</name>
    <name type="synonym">Thysanopoda norvegica</name>
    <dbReference type="NCBI Taxonomy" id="48144"/>
    <lineage>
        <taxon>Eukaryota</taxon>
        <taxon>Metazoa</taxon>
        <taxon>Ecdysozoa</taxon>
        <taxon>Arthropoda</taxon>
        <taxon>Crustacea</taxon>
        <taxon>Multicrustacea</taxon>
        <taxon>Malacostraca</taxon>
        <taxon>Eumalacostraca</taxon>
        <taxon>Eucarida</taxon>
        <taxon>Euphausiacea</taxon>
        <taxon>Euphausiidae</taxon>
        <taxon>Meganyctiphanes</taxon>
    </lineage>
</organism>
<dbReference type="SMART" id="SM01057">
    <property type="entry name" value="Carb_anhydrase"/>
    <property type="match status" value="1"/>
</dbReference>
<evidence type="ECO:0000256" key="1">
    <source>
        <dbReference type="ARBA" id="ARBA00010718"/>
    </source>
</evidence>
<evidence type="ECO:0000313" key="4">
    <source>
        <dbReference type="Proteomes" id="UP001497623"/>
    </source>
</evidence>
<feature type="domain" description="Alpha-carbonic anhydrase" evidence="2">
    <location>
        <begin position="11"/>
        <end position="273"/>
    </location>
</feature>
<keyword evidence="4" id="KW-1185">Reference proteome</keyword>
<evidence type="ECO:0000313" key="3">
    <source>
        <dbReference type="EMBL" id="CAL4179435.1"/>
    </source>
</evidence>
<sequence length="298" mass="33614">EGLGVSWDWGKWWSYDGISGPQFWGLVNPEWSLCNKGRRQSPVNVDPELLLFDPNLSPLHIDKHRVSGVVNNTGHSVVFNVFSPGHHPINITGGPLSYRYQVAEVQLHFGNVDHVGSEHTVNGTAFPAELQILGFNSQLFKNYTEAINRAHGIIAIAILLQVGAQGHAGLRPLTDAVERVKWAGTYSRLEHFSIHGLLPETTHYITYDGSLTQPPCLETVTWVLLNKPVYITKQQLHSLRQLQQGSQMMPKGRMVNNYRATQQLHHRSLRTNIDFTNSGQLHCPSMAKQMFYHANSWR</sequence>
<dbReference type="Pfam" id="PF00194">
    <property type="entry name" value="Carb_anhydrase"/>
    <property type="match status" value="1"/>
</dbReference>
<reference evidence="3 4" key="1">
    <citation type="submission" date="2024-05" db="EMBL/GenBank/DDBJ databases">
        <authorList>
            <person name="Wallberg A."/>
        </authorList>
    </citation>
    <scope>NUCLEOTIDE SEQUENCE [LARGE SCALE GENOMIC DNA]</scope>
</reference>
<dbReference type="PANTHER" id="PTHR18952">
    <property type="entry name" value="CARBONIC ANHYDRASE"/>
    <property type="match status" value="1"/>
</dbReference>
<protein>
    <recommendedName>
        <fullName evidence="2">Alpha-carbonic anhydrase domain-containing protein</fullName>
    </recommendedName>
</protein>
<feature type="non-terminal residue" evidence="3">
    <location>
        <position position="1"/>
    </location>
</feature>
<dbReference type="Proteomes" id="UP001497623">
    <property type="component" value="Unassembled WGS sequence"/>
</dbReference>
<dbReference type="GO" id="GO:0008270">
    <property type="term" value="F:zinc ion binding"/>
    <property type="evidence" value="ECO:0007669"/>
    <property type="project" value="InterPro"/>
</dbReference>
<proteinExistence type="inferred from homology"/>
<dbReference type="InterPro" id="IPR023561">
    <property type="entry name" value="Carbonic_anhydrase_a-class"/>
</dbReference>